<dbReference type="EMBL" id="LR828258">
    <property type="protein sequence ID" value="CAD0363735.1"/>
    <property type="molecule type" value="Genomic_DNA"/>
</dbReference>
<dbReference type="EMBL" id="LR828258">
    <property type="protein sequence ID" value="CAD0363733.1"/>
    <property type="molecule type" value="Genomic_DNA"/>
</dbReference>
<reference evidence="1 2" key="1">
    <citation type="submission" date="2020-07" db="EMBL/GenBank/DDBJ databases">
        <authorList>
            <person name="Pothier F. J."/>
        </authorList>
    </citation>
    <scope>NUCLEOTIDE SEQUENCE [LARGE SCALE GENOMIC DNA]</scope>
    <source>
        <strain evidence="1 2">CFBP 498</strain>
        <plasmid evidence="1 2">CFBP498_p224</plasmid>
    </source>
</reference>
<accession>A0A6V7FJ12</accession>
<sequence>MKTQRVMTSSASAADVASNAVKSLQGTERLCLKLDWHVPMCAQGLRTLKLIGSSPGMHLACSVVAVRLTIRSLELLLSEGWSIYGR</sequence>
<keyword evidence="1" id="KW-0614">Plasmid</keyword>
<dbReference type="Proteomes" id="UP000515406">
    <property type="component" value="Plasmid CFBP498_p224"/>
</dbReference>
<organism evidence="1 2">
    <name type="scientific">Xanthomonas hortorum pv. vitians</name>
    <dbReference type="NCBI Taxonomy" id="83224"/>
    <lineage>
        <taxon>Bacteria</taxon>
        <taxon>Pseudomonadati</taxon>
        <taxon>Pseudomonadota</taxon>
        <taxon>Gammaproteobacteria</taxon>
        <taxon>Lysobacterales</taxon>
        <taxon>Lysobacteraceae</taxon>
        <taxon>Xanthomonas</taxon>
    </lineage>
</organism>
<name>A0A6V7FJ12_9XANT</name>
<gene>
    <name evidence="1" type="ORF">CFBP498_49320</name>
</gene>
<evidence type="ECO:0000313" key="2">
    <source>
        <dbReference type="Proteomes" id="UP000515406"/>
    </source>
</evidence>
<proteinExistence type="predicted"/>
<keyword evidence="2" id="KW-1185">Reference proteome</keyword>
<evidence type="ECO:0000313" key="1">
    <source>
        <dbReference type="EMBL" id="CAD0363733.1"/>
    </source>
</evidence>
<dbReference type="AlphaFoldDB" id="A0A6V7FJ12"/>
<geneLocation type="plasmid" evidence="1 2">
    <name>CFBP498_p224</name>
</geneLocation>
<protein>
    <submittedName>
        <fullName evidence="1">Uncharacterized protein</fullName>
    </submittedName>
</protein>